<keyword evidence="8" id="KW-0498">Mitosis</keyword>
<keyword evidence="10" id="KW-0131">Cell cycle</keyword>
<feature type="region of interest" description="Disordered" evidence="11">
    <location>
        <begin position="395"/>
        <end position="428"/>
    </location>
</feature>
<evidence type="ECO:0000256" key="2">
    <source>
        <dbReference type="ARBA" id="ARBA00004496"/>
    </source>
</evidence>
<dbReference type="InterPro" id="IPR022816">
    <property type="entry name" value="Condensin_barren_su2"/>
</dbReference>
<name>A0A812KF67_9DINO</name>
<feature type="compositionally biased region" description="Acidic residues" evidence="11">
    <location>
        <begin position="296"/>
        <end position="310"/>
    </location>
</feature>
<proteinExistence type="inferred from homology"/>
<comment type="subcellular location">
    <subcellularLocation>
        <location evidence="1">Chromosome</location>
    </subcellularLocation>
    <subcellularLocation>
        <location evidence="2">Cytoplasm</location>
    </subcellularLocation>
</comment>
<feature type="compositionally biased region" description="Basic and acidic residues" evidence="11">
    <location>
        <begin position="415"/>
        <end position="428"/>
    </location>
</feature>
<evidence type="ECO:0000256" key="10">
    <source>
        <dbReference type="ARBA" id="ARBA00023306"/>
    </source>
</evidence>
<feature type="compositionally biased region" description="Polar residues" evidence="11">
    <location>
        <begin position="314"/>
        <end position="325"/>
    </location>
</feature>
<feature type="region of interest" description="Disordered" evidence="11">
    <location>
        <begin position="292"/>
        <end position="336"/>
    </location>
</feature>
<evidence type="ECO:0000256" key="1">
    <source>
        <dbReference type="ARBA" id="ARBA00004286"/>
    </source>
</evidence>
<dbReference type="GO" id="GO:0007076">
    <property type="term" value="P:mitotic chromosome condensation"/>
    <property type="evidence" value="ECO:0007669"/>
    <property type="project" value="InterPro"/>
</dbReference>
<evidence type="ECO:0000256" key="3">
    <source>
        <dbReference type="ARBA" id="ARBA00009471"/>
    </source>
</evidence>
<comment type="similarity">
    <text evidence="3">Belongs to the CND2 (condensin subunit 2) family.</text>
</comment>
<dbReference type="Proteomes" id="UP000604046">
    <property type="component" value="Unassembled WGS sequence"/>
</dbReference>
<keyword evidence="13" id="KW-1185">Reference proteome</keyword>
<comment type="caution">
    <text evidence="12">The sequence shown here is derived from an EMBL/GenBank/DDBJ whole genome shotgun (WGS) entry which is preliminary data.</text>
</comment>
<evidence type="ECO:0000313" key="12">
    <source>
        <dbReference type="EMBL" id="CAE7228308.1"/>
    </source>
</evidence>
<organism evidence="12 13">
    <name type="scientific">Symbiodinium natans</name>
    <dbReference type="NCBI Taxonomy" id="878477"/>
    <lineage>
        <taxon>Eukaryota</taxon>
        <taxon>Sar</taxon>
        <taxon>Alveolata</taxon>
        <taxon>Dinophyceae</taxon>
        <taxon>Suessiales</taxon>
        <taxon>Symbiodiniaceae</taxon>
        <taxon>Symbiodinium</taxon>
    </lineage>
</organism>
<evidence type="ECO:0000313" key="13">
    <source>
        <dbReference type="Proteomes" id="UP000604046"/>
    </source>
</evidence>
<gene>
    <name evidence="12" type="primary">ncaph</name>
    <name evidence="12" type="ORF">SNAT2548_LOCUS9080</name>
</gene>
<evidence type="ECO:0000256" key="9">
    <source>
        <dbReference type="ARBA" id="ARBA00023067"/>
    </source>
</evidence>
<dbReference type="EMBL" id="CAJNDS010000691">
    <property type="protein sequence ID" value="CAE7228308.1"/>
    <property type="molecule type" value="Genomic_DNA"/>
</dbReference>
<dbReference type="PANTHER" id="PTHR13108">
    <property type="entry name" value="CONDENSIN COMPLEX SUBUNIT 2"/>
    <property type="match status" value="1"/>
</dbReference>
<dbReference type="GO" id="GO:0051301">
    <property type="term" value="P:cell division"/>
    <property type="evidence" value="ECO:0007669"/>
    <property type="project" value="UniProtKB-KW"/>
</dbReference>
<accession>A0A812KF67</accession>
<evidence type="ECO:0000256" key="4">
    <source>
        <dbReference type="ARBA" id="ARBA00016065"/>
    </source>
</evidence>
<evidence type="ECO:0000256" key="6">
    <source>
        <dbReference type="ARBA" id="ARBA00022490"/>
    </source>
</evidence>
<protein>
    <recommendedName>
        <fullName evidence="4">Condensin complex subunit 2</fullName>
    </recommendedName>
</protein>
<evidence type="ECO:0000256" key="8">
    <source>
        <dbReference type="ARBA" id="ARBA00022776"/>
    </source>
</evidence>
<evidence type="ECO:0000256" key="5">
    <source>
        <dbReference type="ARBA" id="ARBA00022454"/>
    </source>
</evidence>
<dbReference type="GO" id="GO:0000796">
    <property type="term" value="C:condensin complex"/>
    <property type="evidence" value="ECO:0007669"/>
    <property type="project" value="InterPro"/>
</dbReference>
<evidence type="ECO:0000256" key="7">
    <source>
        <dbReference type="ARBA" id="ARBA00022618"/>
    </source>
</evidence>
<dbReference type="Pfam" id="PF05786">
    <property type="entry name" value="Cnd2"/>
    <property type="match status" value="2"/>
</dbReference>
<keyword evidence="7" id="KW-0132">Cell division</keyword>
<dbReference type="OrthoDB" id="362021at2759"/>
<dbReference type="PANTHER" id="PTHR13108:SF9">
    <property type="entry name" value="CONDENSIN COMPLEX SUBUNIT 2"/>
    <property type="match status" value="1"/>
</dbReference>
<evidence type="ECO:0000256" key="11">
    <source>
        <dbReference type="SAM" id="MobiDB-lite"/>
    </source>
</evidence>
<feature type="region of interest" description="Disordered" evidence="11">
    <location>
        <begin position="51"/>
        <end position="77"/>
    </location>
</feature>
<keyword evidence="9" id="KW-0226">DNA condensation</keyword>
<reference evidence="12" key="1">
    <citation type="submission" date="2021-02" db="EMBL/GenBank/DDBJ databases">
        <authorList>
            <person name="Dougan E. K."/>
            <person name="Rhodes N."/>
            <person name="Thang M."/>
            <person name="Chan C."/>
        </authorList>
    </citation>
    <scope>NUCLEOTIDE SEQUENCE</scope>
</reference>
<keyword evidence="6" id="KW-0963">Cytoplasm</keyword>
<sequence>MASIGGSSLGELYSKCVQLVNENKISTKNAFELPLIEHMDDIVDSFMGGRKAKMKSRQAGARDRKSAPPNPEEAELESRFHEASCTIEASARIYACRVDCVHTDTYRVLGGLNSADANDEDGQPGEDGKPTKKRRICGVNTLERNEANLVQSNIEADEQSDPMFRRMAAAFDAGGAKGLLLSHLPLAEDMSLIFNGDVNISKAKAAAEALFRKDGRSFPADSLGLGEPTSAACKIEQSRLCPELDSFRRQLWGESSFTMPKALEELLGVAVHAGPGTSEALAACSQPPPAMNAFEPEVDMPDLGPPDEDVCSAVESSTAPSSESRNPPVGRMGGESLVPVGEMHEIQASQVLAVPGTSKADVVAFDELFQKFCGAGGSNQFAYFEECWSKPGRKKAGKASNGALADAQEGALAPVEKEGKEPKERQPKRPLFDLANLDKAAKPIETEPVAKHQLNEKATQWQLRKDVPPYMIDRITMPSWQTWSKVDFACLGLRPHLMLKLVKKPPPSGEGPHGFSDLFSTVVVENTEAFPWLASSKPGRRADDGDEGFGIGDAAGEDVAEDFDGSGLPAHLDVDPQELFLGPNDKVLPGGDGDNLGDVGMEDVSGTFMEGGLDFELAEKPNSAESIDIAYSRNSKFVDVKLVKKHLWSCLEKDISGLKKGKAEADRMANDSFQDLISRTVSAMPKDECENLSAAVCFICALHLCNEKNLELKTDPSRPLGDFAIVAPSAE</sequence>
<keyword evidence="5" id="KW-0158">Chromosome</keyword>
<dbReference type="AlphaFoldDB" id="A0A812KF67"/>
<dbReference type="GO" id="GO:0003682">
    <property type="term" value="F:chromatin binding"/>
    <property type="evidence" value="ECO:0007669"/>
    <property type="project" value="TreeGrafter"/>
</dbReference>
<feature type="region of interest" description="Disordered" evidence="11">
    <location>
        <begin position="111"/>
        <end position="133"/>
    </location>
</feature>
<dbReference type="GO" id="GO:0005737">
    <property type="term" value="C:cytoplasm"/>
    <property type="evidence" value="ECO:0007669"/>
    <property type="project" value="UniProtKB-SubCell"/>
</dbReference>